<sequence>MAATLKLATEKPAPRDATGEVKGTIGDHSFKTDIGKWSIHQGIVSMNLIHKHEDGNVAEDVFIQFPSDVEFGKELQLRTHNPPMAWVSYKAEDPVLVAQCISSRSGDPENKPGKAILVIEKLSLSPFEVTGKLQSTTNEIRIEYVTLNFHLKQSN</sequence>
<feature type="region of interest" description="Disordered" evidence="1">
    <location>
        <begin position="1"/>
        <end position="24"/>
    </location>
</feature>
<name>A0A172Z0M9_9PSED</name>
<feature type="compositionally biased region" description="Basic and acidic residues" evidence="1">
    <location>
        <begin position="8"/>
        <end position="19"/>
    </location>
</feature>
<reference evidence="2 3" key="1">
    <citation type="submission" date="2016-05" db="EMBL/GenBank/DDBJ databases">
        <title>Complete genome sequence of Pseudomonas antarctica PAMC 27494.</title>
        <authorList>
            <person name="Lee J."/>
        </authorList>
    </citation>
    <scope>NUCLEOTIDE SEQUENCE [LARGE SCALE GENOMIC DNA]</scope>
    <source>
        <strain evidence="2 3">PAMC 27494</strain>
    </source>
</reference>
<dbReference type="AlphaFoldDB" id="A0A172Z0M9"/>
<dbReference type="Proteomes" id="UP000077829">
    <property type="component" value="Chromosome"/>
</dbReference>
<dbReference type="EMBL" id="CP015600">
    <property type="protein sequence ID" value="ANF85990.1"/>
    <property type="molecule type" value="Genomic_DNA"/>
</dbReference>
<evidence type="ECO:0000313" key="3">
    <source>
        <dbReference type="Proteomes" id="UP000077829"/>
    </source>
</evidence>
<accession>A0A172Z0M9</accession>
<evidence type="ECO:0000256" key="1">
    <source>
        <dbReference type="SAM" id="MobiDB-lite"/>
    </source>
</evidence>
<dbReference type="KEGG" id="panr:A7J50_2591"/>
<gene>
    <name evidence="2" type="ORF">A7J50_2591</name>
</gene>
<evidence type="ECO:0000313" key="2">
    <source>
        <dbReference type="EMBL" id="ANF85990.1"/>
    </source>
</evidence>
<organism evidence="2 3">
    <name type="scientific">Pseudomonas antarctica</name>
    <dbReference type="NCBI Taxonomy" id="219572"/>
    <lineage>
        <taxon>Bacteria</taxon>
        <taxon>Pseudomonadati</taxon>
        <taxon>Pseudomonadota</taxon>
        <taxon>Gammaproteobacteria</taxon>
        <taxon>Pseudomonadales</taxon>
        <taxon>Pseudomonadaceae</taxon>
        <taxon>Pseudomonas</taxon>
    </lineage>
</organism>
<proteinExistence type="predicted"/>
<dbReference type="PATRIC" id="fig|219572.3.peg.2663"/>
<dbReference type="RefSeq" id="WP_064452149.1">
    <property type="nucleotide sequence ID" value="NZ_CP015600.1"/>
</dbReference>
<protein>
    <submittedName>
        <fullName evidence="2">Uncharacterized protein</fullName>
    </submittedName>
</protein>